<dbReference type="PANTHER" id="PTHR40465:SF1">
    <property type="entry name" value="DUF6534 DOMAIN-CONTAINING PROTEIN"/>
    <property type="match status" value="1"/>
</dbReference>
<keyword evidence="4" id="KW-1185">Reference proteome</keyword>
<evidence type="ECO:0000256" key="1">
    <source>
        <dbReference type="SAM" id="Phobius"/>
    </source>
</evidence>
<dbReference type="Pfam" id="PF20152">
    <property type="entry name" value="DUF6534"/>
    <property type="match status" value="1"/>
</dbReference>
<feature type="transmembrane region" description="Helical" evidence="1">
    <location>
        <begin position="247"/>
        <end position="269"/>
    </location>
</feature>
<evidence type="ECO:0000313" key="3">
    <source>
        <dbReference type="EMBL" id="KAF9528889.1"/>
    </source>
</evidence>
<feature type="transmembrane region" description="Helical" evidence="1">
    <location>
        <begin position="131"/>
        <end position="161"/>
    </location>
</feature>
<dbReference type="Proteomes" id="UP000807306">
    <property type="component" value="Unassembled WGS sequence"/>
</dbReference>
<protein>
    <recommendedName>
        <fullName evidence="2">DUF6534 domain-containing protein</fullName>
    </recommendedName>
</protein>
<feature type="transmembrane region" description="Helical" evidence="1">
    <location>
        <begin position="20"/>
        <end position="42"/>
    </location>
</feature>
<evidence type="ECO:0000259" key="2">
    <source>
        <dbReference type="Pfam" id="PF20152"/>
    </source>
</evidence>
<evidence type="ECO:0000313" key="4">
    <source>
        <dbReference type="Proteomes" id="UP000807306"/>
    </source>
</evidence>
<feature type="transmembrane region" description="Helical" evidence="1">
    <location>
        <begin position="54"/>
        <end position="78"/>
    </location>
</feature>
<dbReference type="AlphaFoldDB" id="A0A9P6JQM2"/>
<keyword evidence="1" id="KW-0812">Transmembrane</keyword>
<name>A0A9P6JQM2_9AGAR</name>
<organism evidence="3 4">
    <name type="scientific">Crepidotus variabilis</name>
    <dbReference type="NCBI Taxonomy" id="179855"/>
    <lineage>
        <taxon>Eukaryota</taxon>
        <taxon>Fungi</taxon>
        <taxon>Dikarya</taxon>
        <taxon>Basidiomycota</taxon>
        <taxon>Agaricomycotina</taxon>
        <taxon>Agaricomycetes</taxon>
        <taxon>Agaricomycetidae</taxon>
        <taxon>Agaricales</taxon>
        <taxon>Agaricineae</taxon>
        <taxon>Crepidotaceae</taxon>
        <taxon>Crepidotus</taxon>
    </lineage>
</organism>
<feature type="transmembrane region" description="Helical" evidence="1">
    <location>
        <begin position="84"/>
        <end position="108"/>
    </location>
</feature>
<dbReference type="PANTHER" id="PTHR40465">
    <property type="entry name" value="CHROMOSOME 1, WHOLE GENOME SHOTGUN SEQUENCE"/>
    <property type="match status" value="1"/>
</dbReference>
<accession>A0A9P6JQM2</accession>
<comment type="caution">
    <text evidence="3">The sequence shown here is derived from an EMBL/GenBank/DDBJ whole genome shotgun (WGS) entry which is preliminary data.</text>
</comment>
<feature type="transmembrane region" description="Helical" evidence="1">
    <location>
        <begin position="181"/>
        <end position="203"/>
    </location>
</feature>
<keyword evidence="1" id="KW-1133">Transmembrane helix</keyword>
<dbReference type="EMBL" id="MU157849">
    <property type="protein sequence ID" value="KAF9528889.1"/>
    <property type="molecule type" value="Genomic_DNA"/>
</dbReference>
<reference evidence="3" key="1">
    <citation type="submission" date="2020-11" db="EMBL/GenBank/DDBJ databases">
        <authorList>
            <consortium name="DOE Joint Genome Institute"/>
            <person name="Ahrendt S."/>
            <person name="Riley R."/>
            <person name="Andreopoulos W."/>
            <person name="Labutti K."/>
            <person name="Pangilinan J."/>
            <person name="Ruiz-Duenas F.J."/>
            <person name="Barrasa J.M."/>
            <person name="Sanchez-Garcia M."/>
            <person name="Camarero S."/>
            <person name="Miyauchi S."/>
            <person name="Serrano A."/>
            <person name="Linde D."/>
            <person name="Babiker R."/>
            <person name="Drula E."/>
            <person name="Ayuso-Fernandez I."/>
            <person name="Pacheco R."/>
            <person name="Padilla G."/>
            <person name="Ferreira P."/>
            <person name="Barriuso J."/>
            <person name="Kellner H."/>
            <person name="Castanera R."/>
            <person name="Alfaro M."/>
            <person name="Ramirez L."/>
            <person name="Pisabarro A.G."/>
            <person name="Kuo A."/>
            <person name="Tritt A."/>
            <person name="Lipzen A."/>
            <person name="He G."/>
            <person name="Yan M."/>
            <person name="Ng V."/>
            <person name="Cullen D."/>
            <person name="Martin F."/>
            <person name="Rosso M.-N."/>
            <person name="Henrissat B."/>
            <person name="Hibbett D."/>
            <person name="Martinez A.T."/>
            <person name="Grigoriev I.V."/>
        </authorList>
    </citation>
    <scope>NUCLEOTIDE SEQUENCE</scope>
    <source>
        <strain evidence="3">CBS 506.95</strain>
    </source>
</reference>
<feature type="domain" description="DUF6534" evidence="2">
    <location>
        <begin position="187"/>
        <end position="273"/>
    </location>
</feature>
<proteinExistence type="predicted"/>
<dbReference type="OrthoDB" id="2868589at2759"/>
<keyword evidence="1" id="KW-0472">Membrane</keyword>
<gene>
    <name evidence="3" type="ORF">CPB83DRAFT_893868</name>
</gene>
<dbReference type="InterPro" id="IPR045339">
    <property type="entry name" value="DUF6534"/>
</dbReference>
<feature type="transmembrane region" description="Helical" evidence="1">
    <location>
        <begin position="215"/>
        <end position="241"/>
    </location>
</feature>
<sequence length="325" mass="35870">MSAVPAIPHNLIEGNHGALFIGLLVATILYGVACAQTVVYFHRWGKDRRLFKNVVLVLWILNTISLLQAVLTLDGWLITNFGNFMAILQPSTTALIQMFLSGFADVVVRRQVFFFARRAFILLKGLGKSRVVPWAVASIIVILSVFMYIEGITLACIGFRVQSQSTVDISARMAKYVWMDYAYNGISALVDCIIASSLCYALTKSRSGFNQTNHLVIQLMTFSISSGFVTSIFAISSLIVYAIFPQYLIALSLAWVIGQLHFNSLLLSLNSRSILRERYGDLSDSGGFSHEAVSFPGRMSTQYAIPLKEAHAQISVSKEVTISSS</sequence>